<dbReference type="Gene3D" id="3.40.710.10">
    <property type="entry name" value="DD-peptidase/beta-lactamase superfamily"/>
    <property type="match status" value="1"/>
</dbReference>
<dbReference type="RefSeq" id="WP_379512993.1">
    <property type="nucleotide sequence ID" value="NZ_JBHSPA010000009.1"/>
</dbReference>
<dbReference type="Pfam" id="PF00144">
    <property type="entry name" value="Beta-lactamase"/>
    <property type="match status" value="1"/>
</dbReference>
<reference evidence="3" key="1">
    <citation type="journal article" date="2019" name="Int. J. Syst. Evol. Microbiol.">
        <title>The Global Catalogue of Microorganisms (GCM) 10K type strain sequencing project: providing services to taxonomists for standard genome sequencing and annotation.</title>
        <authorList>
            <consortium name="The Broad Institute Genomics Platform"/>
            <consortium name="The Broad Institute Genome Sequencing Center for Infectious Disease"/>
            <person name="Wu L."/>
            <person name="Ma J."/>
        </authorList>
    </citation>
    <scope>NUCLEOTIDE SEQUENCE [LARGE SCALE GENOMIC DNA]</scope>
    <source>
        <strain evidence="3">CCUG 53903</strain>
    </source>
</reference>
<organism evidence="2 3">
    <name type="scientific">Nonomuraea insulae</name>
    <dbReference type="NCBI Taxonomy" id="1616787"/>
    <lineage>
        <taxon>Bacteria</taxon>
        <taxon>Bacillati</taxon>
        <taxon>Actinomycetota</taxon>
        <taxon>Actinomycetes</taxon>
        <taxon>Streptosporangiales</taxon>
        <taxon>Streptosporangiaceae</taxon>
        <taxon>Nonomuraea</taxon>
    </lineage>
</organism>
<dbReference type="SUPFAM" id="SSF56601">
    <property type="entry name" value="beta-lactamase/transpeptidase-like"/>
    <property type="match status" value="1"/>
</dbReference>
<evidence type="ECO:0000313" key="2">
    <source>
        <dbReference type="EMBL" id="MFC5823460.1"/>
    </source>
</evidence>
<dbReference type="InterPro" id="IPR001466">
    <property type="entry name" value="Beta-lactam-related"/>
</dbReference>
<protein>
    <submittedName>
        <fullName evidence="2">Serine hydrolase</fullName>
    </submittedName>
</protein>
<evidence type="ECO:0000259" key="1">
    <source>
        <dbReference type="Pfam" id="PF00144"/>
    </source>
</evidence>
<dbReference type="GO" id="GO:0016787">
    <property type="term" value="F:hydrolase activity"/>
    <property type="evidence" value="ECO:0007669"/>
    <property type="project" value="UniProtKB-KW"/>
</dbReference>
<evidence type="ECO:0000313" key="3">
    <source>
        <dbReference type="Proteomes" id="UP001596058"/>
    </source>
</evidence>
<proteinExistence type="predicted"/>
<accession>A0ABW1CCP2</accession>
<dbReference type="Proteomes" id="UP001596058">
    <property type="component" value="Unassembled WGS sequence"/>
</dbReference>
<keyword evidence="2" id="KW-0378">Hydrolase</keyword>
<dbReference type="EMBL" id="JBHSPA010000009">
    <property type="protein sequence ID" value="MFC5823460.1"/>
    <property type="molecule type" value="Genomic_DNA"/>
</dbReference>
<comment type="caution">
    <text evidence="2">The sequence shown here is derived from an EMBL/GenBank/DDBJ whole genome shotgun (WGS) entry which is preliminary data.</text>
</comment>
<sequence>MIGPEGRFRIAGMSKPIMAATVLSLAGRKIDLDAPVERYLPGVLRGTGIADTPVKRQHLIDAFDAAMCAR</sequence>
<feature type="domain" description="Beta-lactamase-related" evidence="1">
    <location>
        <begin position="4"/>
        <end position="59"/>
    </location>
</feature>
<name>A0ABW1CCP2_9ACTN</name>
<keyword evidence="3" id="KW-1185">Reference proteome</keyword>
<gene>
    <name evidence="2" type="ORF">ACFPZ3_06320</name>
</gene>
<dbReference type="InterPro" id="IPR012338">
    <property type="entry name" value="Beta-lactam/transpept-like"/>
</dbReference>